<dbReference type="InterPro" id="IPR027417">
    <property type="entry name" value="P-loop_NTPase"/>
</dbReference>
<dbReference type="InterPro" id="IPR014001">
    <property type="entry name" value="Helicase_ATP-bd"/>
</dbReference>
<accession>A0A6C0EJD4</accession>
<dbReference type="EMBL" id="MN738876">
    <property type="protein sequence ID" value="QHT29294.1"/>
    <property type="molecule type" value="Genomic_DNA"/>
</dbReference>
<reference evidence="2" key="1">
    <citation type="journal article" date="2020" name="Nature">
        <title>Giant virus diversity and host interactions through global metagenomics.</title>
        <authorList>
            <person name="Schulz F."/>
            <person name="Roux S."/>
            <person name="Paez-Espino D."/>
            <person name="Jungbluth S."/>
            <person name="Walsh D.A."/>
            <person name="Denef V.J."/>
            <person name="McMahon K.D."/>
            <person name="Konstantinidis K.T."/>
            <person name="Eloe-Fadrosh E.A."/>
            <person name="Kyrpides N.C."/>
            <person name="Woyke T."/>
        </authorList>
    </citation>
    <scope>NUCLEOTIDE SEQUENCE</scope>
    <source>
        <strain evidence="2">GVMAG-M-3300005589-24</strain>
    </source>
</reference>
<dbReference type="InterPro" id="IPR006935">
    <property type="entry name" value="Helicase/UvrB_N"/>
</dbReference>
<feature type="domain" description="Helicase ATP-binding" evidence="1">
    <location>
        <begin position="845"/>
        <end position="1045"/>
    </location>
</feature>
<protein>
    <recommendedName>
        <fullName evidence="1">Helicase ATP-binding domain-containing protein</fullName>
    </recommendedName>
</protein>
<name>A0A6C0EJD4_9ZZZZ</name>
<dbReference type="GO" id="GO:0003677">
    <property type="term" value="F:DNA binding"/>
    <property type="evidence" value="ECO:0007669"/>
    <property type="project" value="InterPro"/>
</dbReference>
<dbReference type="GO" id="GO:0005524">
    <property type="term" value="F:ATP binding"/>
    <property type="evidence" value="ECO:0007669"/>
    <property type="project" value="InterPro"/>
</dbReference>
<dbReference type="AlphaFoldDB" id="A0A6C0EJD4"/>
<sequence>MTMNTDQVKLYCETLKPEYLDKNMSERLARKSDITRDISQEKAEMEMKRVSVGSSGARKGDVLIGTHAGTKDAVIRIMNRDVPPSKGILDRMRAFPNIWKQFLIKLGGIEFFSNMSVKGRELWLKISENNNDFFEEKDQLQLLQPGTGDASKKQGSIFVAYLPPNVLDEMMSSEYLYPSYINDTVIEYTGKTSTLAILKTFWKISTSYKVVTKFDDLIIDVGKGKLLKGGTGGKKEILVVPSIVKTYEQEKKVWQVKDTQEVGFRVSRKRVHLSKLNTNNDLFEAKTKGFTAGAYKSFLQKLIRFTPEQVDMGGNVLVKSDELLEWIILTLMKHPGAFVPNIQRFVSGLESSAKRLAVSIYEDSSLPSERYHQLFSLLSGALLAQRVKEWSPSQKVIDDWLDVAKYAYETQIGNIVDYKKKVGVEPYTLEYEQDILQSCSVMLDELRSFPTDLGLARGWASKITQNVAKYRPKVMPYYHCIDQHWLPSIAYYFDSDVVNETRNDIKTIGQPFAPLFHKIFFEVTGVNPRHIRSSYTPDFEDRPFVKATRYAQKLILASLQIEKKKRATISEKKYVLEYEIPDSWLSGLVGVMKIMVKGAKTIVTLKTDNPLEFVVAREPLARRGKTSYKPLTAQQEEEAIDVARKRLTSGLPLSQASSPDSSLKGASVYLVTEDDESYYAIRYEGSDELVEWEVARHVSISFPIHSKMKRSMRKAILYIGDGVEENFLQKVDDLFEDVSRHVLQRVVIYITTANSKFEMNRISREGGSTTNMSVNLDDVKVHQLLLQLSTIIPGGLRPANNTTATFVVPNGPLLWTIREHLQQKLFGKISSKDVEGWKQMRFRDITRKPYEYQVTALQDMISNHQRGMRGSFLWLLLGSGKSRIILSYLRWLRKNKQLPKYIIYTLPPESAMSIIEEIKYFDIKTNVMIPLKNISKKKEPFLKVGVSVTQGCEPKPYHINLIFHDHLKNCRDELSMYAGDSVFIFDEVHLFLNQTLRTGMGMNLSRLAREFICLTGTPIVDNKTEKLIGWLEQIVPFEVNKRNFWTAANNMIAKEITTGIRTETTNVVAPFDEKEQNEYQKLVPPALGGSNTNPHSRDWLRAAEICYKACDRMFVRLTKKMLKKERGVMIVVRNLKHQNRVHKLLLQNTTLTEKDIFLIQGDKSIFLTDETVESGRTPDYKVVIVPKNKSQGYTLTRLSVMLTSVYPSNTATRDQLRGRINRVGQKVEPVLYKVVHIGVLTSILENHNKARNLLQALQSVAKQI</sequence>
<dbReference type="SMART" id="SM00487">
    <property type="entry name" value="DEXDc"/>
    <property type="match status" value="1"/>
</dbReference>
<dbReference type="SUPFAM" id="SSF52540">
    <property type="entry name" value="P-loop containing nucleoside triphosphate hydrolases"/>
    <property type="match status" value="2"/>
</dbReference>
<evidence type="ECO:0000313" key="2">
    <source>
        <dbReference type="EMBL" id="QHT29294.1"/>
    </source>
</evidence>
<dbReference type="Pfam" id="PF04851">
    <property type="entry name" value="ResIII"/>
    <property type="match status" value="1"/>
</dbReference>
<organism evidence="2">
    <name type="scientific">viral metagenome</name>
    <dbReference type="NCBI Taxonomy" id="1070528"/>
    <lineage>
        <taxon>unclassified sequences</taxon>
        <taxon>metagenomes</taxon>
        <taxon>organismal metagenomes</taxon>
    </lineage>
</organism>
<dbReference type="Gene3D" id="3.40.50.300">
    <property type="entry name" value="P-loop containing nucleotide triphosphate hydrolases"/>
    <property type="match status" value="2"/>
</dbReference>
<dbReference type="GO" id="GO:0016787">
    <property type="term" value="F:hydrolase activity"/>
    <property type="evidence" value="ECO:0007669"/>
    <property type="project" value="InterPro"/>
</dbReference>
<proteinExistence type="predicted"/>
<evidence type="ECO:0000259" key="1">
    <source>
        <dbReference type="SMART" id="SM00487"/>
    </source>
</evidence>